<gene>
    <name evidence="1" type="ordered locus">KOX_05195</name>
</gene>
<organism evidence="1 2">
    <name type="scientific">Klebsiella michiganensis (strain ATCC 8724 / DSM 4798 / JCM 20051 / NBRC 3318 / NRRL B-199 / KCTC 1686 / BUCSAV 143 / CCM 1901)</name>
    <dbReference type="NCBI Taxonomy" id="1006551"/>
    <lineage>
        <taxon>Bacteria</taxon>
        <taxon>Pseudomonadati</taxon>
        <taxon>Pseudomonadota</taxon>
        <taxon>Gammaproteobacteria</taxon>
        <taxon>Enterobacterales</taxon>
        <taxon>Enterobacteriaceae</taxon>
        <taxon>Klebsiella/Raoultella group</taxon>
        <taxon>Klebsiella</taxon>
    </lineage>
</organism>
<dbReference type="EMBL" id="CP003218">
    <property type="protein sequence ID" value="AEX02776.1"/>
    <property type="molecule type" value="Genomic_DNA"/>
</dbReference>
<dbReference type="HOGENOM" id="CLU_3271465_0_0_6"/>
<dbReference type="Proteomes" id="UP000007843">
    <property type="component" value="Chromosome"/>
</dbReference>
<evidence type="ECO:0000313" key="2">
    <source>
        <dbReference type="Proteomes" id="UP000007843"/>
    </source>
</evidence>
<dbReference type="AlphaFoldDB" id="A0A0H3H018"/>
<sequence>MGEVAAASLSVRLNSSFFAFKSCPEKYERVCQNALKKVNFA</sequence>
<evidence type="ECO:0000313" key="1">
    <source>
        <dbReference type="EMBL" id="AEX02776.1"/>
    </source>
</evidence>
<accession>A0A0H3H018</accession>
<reference evidence="1 2" key="1">
    <citation type="journal article" date="2012" name="J. Bacteriol.">
        <title>Complete genome sequence of Klebsiella oxytoca KCTC 1686, used in production of 2,3-butanediol.</title>
        <authorList>
            <person name="Shin S.H."/>
            <person name="Kim S."/>
            <person name="Kim J.Y."/>
            <person name="Lee S."/>
            <person name="Um Y."/>
            <person name="Oh M.K."/>
            <person name="Kim Y.R."/>
            <person name="Lee J."/>
            <person name="Yang K.S."/>
        </authorList>
    </citation>
    <scope>NUCLEOTIDE SEQUENCE [LARGE SCALE GENOMIC DNA]</scope>
    <source>
        <strain evidence="2">ATCC 8724 / DSM 4798 / JCM 20051 / NBRC 3318 / NRRL B-199 / KCTC 1686</strain>
    </source>
</reference>
<dbReference type="KEGG" id="kox:KOX_05195"/>
<protein>
    <submittedName>
        <fullName evidence="1">Uncharacterized protein</fullName>
    </submittedName>
</protein>
<proteinExistence type="predicted"/>
<name>A0A0H3H018_KLEM8</name>